<protein>
    <submittedName>
        <fullName evidence="5">Glycosyltransferase family 8 protein</fullName>
    </submittedName>
</protein>
<evidence type="ECO:0000256" key="4">
    <source>
        <dbReference type="SAM" id="MobiDB-lite"/>
    </source>
</evidence>
<reference evidence="5 6" key="1">
    <citation type="submission" date="2019-06" db="EMBL/GenBank/DDBJ databases">
        <title>A novel species of marine bacteria.</title>
        <authorList>
            <person name="Wang Y."/>
        </authorList>
    </citation>
    <scope>NUCLEOTIDE SEQUENCE [LARGE SCALE GENOMIC DNA]</scope>
    <source>
        <strain evidence="5 6">MA1-10</strain>
    </source>
</reference>
<dbReference type="CDD" id="cd04194">
    <property type="entry name" value="GT8_A4GalT_like"/>
    <property type="match status" value="1"/>
</dbReference>
<keyword evidence="6" id="KW-1185">Reference proteome</keyword>
<proteinExistence type="predicted"/>
<sequence length="346" mass="40733">MNHVCRRPSIQLSSKQHVPNQKAWSLTDASSNTSTSRHRHAVFITCDENYFPYTLFLASEIAMAFPQRRFDICIIHSGEAPHHPLAAQHDLRLIPFSQQDRLDGLQTNRHLSIAAFQRIAVPEMLKDDYDRLLYLDVDIRYQRGDLHKLFEIDLSGHPVAAVLDPYQHRKMGRCMTEFKAAGLDNTRYFNSGVMLIDVKAYLEQDICERALEFAQRNDPKLSVQNDQSALNLALYDNWVELGPVWNWPACHHYISYRHFVDPCFLHYMGKRKPWNDVSGYHAAIDVNAYSRFIKTHFPERFSSLPTRHVHDKHAWKWPLLFLRQVKDYYRIRPYLTRFSEDDFELK</sequence>
<dbReference type="InterPro" id="IPR002495">
    <property type="entry name" value="Glyco_trans_8"/>
</dbReference>
<dbReference type="Gene3D" id="3.90.550.10">
    <property type="entry name" value="Spore Coat Polysaccharide Biosynthesis Protein SpsA, Chain A"/>
    <property type="match status" value="1"/>
</dbReference>
<dbReference type="InterPro" id="IPR050748">
    <property type="entry name" value="Glycosyltrans_8_dom-fam"/>
</dbReference>
<dbReference type="OrthoDB" id="5672604at2"/>
<dbReference type="GO" id="GO:0046872">
    <property type="term" value="F:metal ion binding"/>
    <property type="evidence" value="ECO:0007669"/>
    <property type="project" value="UniProtKB-KW"/>
</dbReference>
<organism evidence="5 6">
    <name type="scientific">Aliiroseovarius halocynthiae</name>
    <dbReference type="NCBI Taxonomy" id="985055"/>
    <lineage>
        <taxon>Bacteria</taxon>
        <taxon>Pseudomonadati</taxon>
        <taxon>Pseudomonadota</taxon>
        <taxon>Alphaproteobacteria</taxon>
        <taxon>Rhodobacterales</taxon>
        <taxon>Paracoccaceae</taxon>
        <taxon>Aliiroseovarius</taxon>
    </lineage>
</organism>
<dbReference type="PANTHER" id="PTHR13778:SF47">
    <property type="entry name" value="LIPOPOLYSACCHARIDE 1,3-GALACTOSYLTRANSFERASE"/>
    <property type="match status" value="1"/>
</dbReference>
<evidence type="ECO:0000313" key="5">
    <source>
        <dbReference type="EMBL" id="TQV66554.1"/>
    </source>
</evidence>
<evidence type="ECO:0000313" key="6">
    <source>
        <dbReference type="Proteomes" id="UP000315816"/>
    </source>
</evidence>
<name>A0A545SNM1_9RHOB</name>
<evidence type="ECO:0000256" key="2">
    <source>
        <dbReference type="ARBA" id="ARBA00022679"/>
    </source>
</evidence>
<evidence type="ECO:0000256" key="3">
    <source>
        <dbReference type="ARBA" id="ARBA00022723"/>
    </source>
</evidence>
<dbReference type="EMBL" id="VICH01000009">
    <property type="protein sequence ID" value="TQV66554.1"/>
    <property type="molecule type" value="Genomic_DNA"/>
</dbReference>
<accession>A0A545SNM1</accession>
<keyword evidence="2 5" id="KW-0808">Transferase</keyword>
<keyword evidence="1" id="KW-0328">Glycosyltransferase</keyword>
<dbReference type="Proteomes" id="UP000315816">
    <property type="component" value="Unassembled WGS sequence"/>
</dbReference>
<dbReference type="AlphaFoldDB" id="A0A545SNM1"/>
<dbReference type="InterPro" id="IPR029044">
    <property type="entry name" value="Nucleotide-diphossugar_trans"/>
</dbReference>
<keyword evidence="3" id="KW-0479">Metal-binding</keyword>
<dbReference type="SUPFAM" id="SSF53448">
    <property type="entry name" value="Nucleotide-diphospho-sugar transferases"/>
    <property type="match status" value="1"/>
</dbReference>
<gene>
    <name evidence="5" type="ORF">FIL88_12555</name>
</gene>
<dbReference type="PANTHER" id="PTHR13778">
    <property type="entry name" value="GLYCOSYLTRANSFERASE 8 DOMAIN-CONTAINING PROTEIN"/>
    <property type="match status" value="1"/>
</dbReference>
<evidence type="ECO:0000256" key="1">
    <source>
        <dbReference type="ARBA" id="ARBA00022676"/>
    </source>
</evidence>
<feature type="region of interest" description="Disordered" evidence="4">
    <location>
        <begin position="10"/>
        <end position="32"/>
    </location>
</feature>
<dbReference type="GO" id="GO:0016757">
    <property type="term" value="F:glycosyltransferase activity"/>
    <property type="evidence" value="ECO:0007669"/>
    <property type="project" value="UniProtKB-KW"/>
</dbReference>
<dbReference type="Pfam" id="PF01501">
    <property type="entry name" value="Glyco_transf_8"/>
    <property type="match status" value="1"/>
</dbReference>
<comment type="caution">
    <text evidence="5">The sequence shown here is derived from an EMBL/GenBank/DDBJ whole genome shotgun (WGS) entry which is preliminary data.</text>
</comment>